<evidence type="ECO:0000313" key="3">
    <source>
        <dbReference type="Proteomes" id="UP001153269"/>
    </source>
</evidence>
<evidence type="ECO:0000256" key="1">
    <source>
        <dbReference type="SAM" id="MobiDB-lite"/>
    </source>
</evidence>
<dbReference type="EMBL" id="CADEAL010004254">
    <property type="protein sequence ID" value="CAB1455417.1"/>
    <property type="molecule type" value="Genomic_DNA"/>
</dbReference>
<name>A0A9N7ZA36_PLEPL</name>
<proteinExistence type="predicted"/>
<comment type="caution">
    <text evidence="2">The sequence shown here is derived from an EMBL/GenBank/DDBJ whole genome shotgun (WGS) entry which is preliminary data.</text>
</comment>
<protein>
    <submittedName>
        <fullName evidence="2">Uncharacterized protein</fullName>
    </submittedName>
</protein>
<feature type="compositionally biased region" description="Basic residues" evidence="1">
    <location>
        <begin position="185"/>
        <end position="195"/>
    </location>
</feature>
<reference evidence="2" key="1">
    <citation type="submission" date="2020-03" db="EMBL/GenBank/DDBJ databases">
        <authorList>
            <person name="Weist P."/>
        </authorList>
    </citation>
    <scope>NUCLEOTIDE SEQUENCE</scope>
</reference>
<accession>A0A9N7ZA36</accession>
<feature type="region of interest" description="Disordered" evidence="1">
    <location>
        <begin position="146"/>
        <end position="203"/>
    </location>
</feature>
<feature type="region of interest" description="Disordered" evidence="1">
    <location>
        <begin position="17"/>
        <end position="47"/>
    </location>
</feature>
<keyword evidence="3" id="KW-1185">Reference proteome</keyword>
<dbReference type="AlphaFoldDB" id="A0A9N7ZA36"/>
<dbReference type="Proteomes" id="UP001153269">
    <property type="component" value="Unassembled WGS sequence"/>
</dbReference>
<evidence type="ECO:0000313" key="2">
    <source>
        <dbReference type="EMBL" id="CAB1455417.1"/>
    </source>
</evidence>
<organism evidence="2 3">
    <name type="scientific">Pleuronectes platessa</name>
    <name type="common">European plaice</name>
    <dbReference type="NCBI Taxonomy" id="8262"/>
    <lineage>
        <taxon>Eukaryota</taxon>
        <taxon>Metazoa</taxon>
        <taxon>Chordata</taxon>
        <taxon>Craniata</taxon>
        <taxon>Vertebrata</taxon>
        <taxon>Euteleostomi</taxon>
        <taxon>Actinopterygii</taxon>
        <taxon>Neopterygii</taxon>
        <taxon>Teleostei</taxon>
        <taxon>Neoteleostei</taxon>
        <taxon>Acanthomorphata</taxon>
        <taxon>Carangaria</taxon>
        <taxon>Pleuronectiformes</taxon>
        <taxon>Pleuronectoidei</taxon>
        <taxon>Pleuronectidae</taxon>
        <taxon>Pleuronectes</taxon>
    </lineage>
</organism>
<gene>
    <name evidence="2" type="ORF">PLEPLA_LOCUS43193</name>
</gene>
<sequence length="234" mass="26361">MAPQLYLTVYKEQFTPPSGATRAQLRPTSAHRRNNPQPRPDFLFPRSLQPSYKSTILTHTHPSPPVDSGRPLFPPVRHLSFHSPVTTRPDNYLKTAEAGRPRHMPPVNQAAEQALPSADRLWKLQLAEPPAGTGNSLHTALKNPQRRMDHTGNVHPLSAQQLRPQAGAPLRTRPQTSYPSAAQRHFARPQPRRSHSNSSRDYSNSGCYSCFHVVKPYKARHYIIHPEFVSECLS</sequence>